<dbReference type="PRINTS" id="PR00725">
    <property type="entry name" value="DADACBPTASE1"/>
</dbReference>
<evidence type="ECO:0000256" key="15">
    <source>
        <dbReference type="SAM" id="Phobius"/>
    </source>
</evidence>
<dbReference type="EMBL" id="JPGY02000001">
    <property type="protein sequence ID" value="KRU11604.1"/>
    <property type="molecule type" value="Genomic_DNA"/>
</dbReference>
<dbReference type="InterPro" id="IPR012338">
    <property type="entry name" value="Beta-lactam/transpept-like"/>
</dbReference>
<dbReference type="Pfam" id="PF00768">
    <property type="entry name" value="Peptidase_S11"/>
    <property type="match status" value="1"/>
</dbReference>
<dbReference type="GO" id="GO:0009252">
    <property type="term" value="P:peptidoglycan biosynthetic process"/>
    <property type="evidence" value="ECO:0007669"/>
    <property type="project" value="UniProtKB-UniPathway"/>
</dbReference>
<dbReference type="GO" id="GO:0009002">
    <property type="term" value="F:serine-type D-Ala-D-Ala carboxypeptidase activity"/>
    <property type="evidence" value="ECO:0007669"/>
    <property type="project" value="UniProtKB-EC"/>
</dbReference>
<evidence type="ECO:0000313" key="18">
    <source>
        <dbReference type="EMBL" id="AJA52386.1"/>
    </source>
</evidence>
<evidence type="ECO:0000256" key="9">
    <source>
        <dbReference type="ARBA" id="ARBA00022984"/>
    </source>
</evidence>
<dbReference type="Proteomes" id="UP000030905">
    <property type="component" value="Chromosome"/>
</dbReference>
<dbReference type="GO" id="GO:0006508">
    <property type="term" value="P:proteolysis"/>
    <property type="evidence" value="ECO:0007669"/>
    <property type="project" value="UniProtKB-KW"/>
</dbReference>
<evidence type="ECO:0000256" key="6">
    <source>
        <dbReference type="ARBA" id="ARBA00022729"/>
    </source>
</evidence>
<dbReference type="Gene3D" id="3.40.710.10">
    <property type="entry name" value="DD-peptidase/beta-lactamase superfamily"/>
    <property type="match status" value="1"/>
</dbReference>
<evidence type="ECO:0000259" key="17">
    <source>
        <dbReference type="SMART" id="SM00936"/>
    </source>
</evidence>
<keyword evidence="8" id="KW-0133">Cell shape</keyword>
<dbReference type="AlphaFoldDB" id="A0A0H3J8T9"/>
<comment type="similarity">
    <text evidence="2 14">Belongs to the peptidase S11 family.</text>
</comment>
<feature type="active site" description="Acyl-ester intermediate" evidence="12">
    <location>
        <position position="64"/>
    </location>
</feature>
<dbReference type="InterPro" id="IPR018044">
    <property type="entry name" value="Peptidase_S11"/>
</dbReference>
<organism evidence="18 21">
    <name type="scientific">Clostridium pasteurianum DSM 525 = ATCC 6013</name>
    <dbReference type="NCBI Taxonomy" id="1262449"/>
    <lineage>
        <taxon>Bacteria</taxon>
        <taxon>Bacillati</taxon>
        <taxon>Bacillota</taxon>
        <taxon>Clostridia</taxon>
        <taxon>Eubacteriales</taxon>
        <taxon>Clostridiaceae</taxon>
        <taxon>Clostridium</taxon>
    </lineage>
</organism>
<evidence type="ECO:0000256" key="16">
    <source>
        <dbReference type="SAM" id="SignalP"/>
    </source>
</evidence>
<dbReference type="eggNOG" id="COG1686">
    <property type="taxonomic scope" value="Bacteria"/>
</dbReference>
<keyword evidence="15" id="KW-0812">Transmembrane</keyword>
<evidence type="ECO:0000256" key="4">
    <source>
        <dbReference type="ARBA" id="ARBA00022645"/>
    </source>
</evidence>
<dbReference type="RefSeq" id="WP_003441465.1">
    <property type="nucleotide sequence ID" value="NZ_ANZB01000002.1"/>
</dbReference>
<keyword evidence="21" id="KW-1185">Reference proteome</keyword>
<reference evidence="19" key="2">
    <citation type="submission" date="2015-10" db="EMBL/GenBank/DDBJ databases">
        <title>Improved Draft Genome Sequence of Clostridium pasteurianum Strain ATCC 6013 (DSM 525) Using a Hybrid Next-Generation Sequencing Approach.</title>
        <authorList>
            <person name="Pyne M.E."/>
            <person name="Utturkar S.M."/>
            <person name="Brown S.D."/>
            <person name="Moo-Young M."/>
            <person name="Chung D.A."/>
            <person name="Chou P.C."/>
        </authorList>
    </citation>
    <scope>NUCLEOTIDE SEQUENCE</scope>
    <source>
        <strain evidence="19">ATCC 6013</strain>
    </source>
</reference>
<evidence type="ECO:0000256" key="13">
    <source>
        <dbReference type="PIRSR" id="PIRSR618044-2"/>
    </source>
</evidence>
<keyword evidence="4 18" id="KW-0121">Carboxypeptidase</keyword>
<dbReference type="GO" id="GO:0071555">
    <property type="term" value="P:cell wall organization"/>
    <property type="evidence" value="ECO:0007669"/>
    <property type="project" value="UniProtKB-KW"/>
</dbReference>
<evidence type="ECO:0000256" key="7">
    <source>
        <dbReference type="ARBA" id="ARBA00022801"/>
    </source>
</evidence>
<proteinExistence type="inferred from homology"/>
<reference evidence="19 20" key="3">
    <citation type="journal article" name="Genome Announc.">
        <title>Improved Draft Genome Sequence of Clostridium pasteurianum Strain ATCC 6013 (DSM 525) Using a Hybrid Next-Generation Sequencing Approach.</title>
        <authorList>
            <person name="Pyne M.E."/>
            <person name="Utturkar S."/>
            <person name="Brown S.D."/>
            <person name="Moo-Young M."/>
            <person name="Chung D.A."/>
            <person name="Chou C.P."/>
        </authorList>
    </citation>
    <scope>NUCLEOTIDE SEQUENCE [LARGE SCALE GENOMIC DNA]</scope>
    <source>
        <strain evidence="19 20">ATCC 6013</strain>
    </source>
</reference>
<evidence type="ECO:0000313" key="20">
    <source>
        <dbReference type="Proteomes" id="UP000028042"/>
    </source>
</evidence>
<evidence type="ECO:0000256" key="10">
    <source>
        <dbReference type="ARBA" id="ARBA00023316"/>
    </source>
</evidence>
<reference evidence="18 21" key="1">
    <citation type="journal article" date="2015" name="Genome Announc.">
        <title>Complete Genome Sequence of the Nitrogen-Fixing and Solvent-Producing Clostridium pasteurianum DSM 525.</title>
        <authorList>
            <person name="Poehlein A."/>
            <person name="Grosse-Honebrink A."/>
            <person name="Zhang Y."/>
            <person name="Minton N.P."/>
            <person name="Daniel R."/>
        </authorList>
    </citation>
    <scope>NUCLEOTIDE SEQUENCE [LARGE SCALE GENOMIC DNA]</scope>
    <source>
        <strain evidence="18">DSM 525</strain>
        <strain evidence="21">DSM 525 / ATCC 6013</strain>
    </source>
</reference>
<gene>
    <name evidence="18" type="primary">dacB3</name>
    <name evidence="18" type="ORF">CLPA_c23280</name>
    <name evidence="19" type="ORF">CP6013_00851</name>
</gene>
<accession>A0A0H3J8T9</accession>
<feature type="chain" id="PRO_5033224371" description="serine-type D-Ala-D-Ala carboxypeptidase" evidence="16">
    <location>
        <begin position="25"/>
        <end position="430"/>
    </location>
</feature>
<evidence type="ECO:0000256" key="5">
    <source>
        <dbReference type="ARBA" id="ARBA00022670"/>
    </source>
</evidence>
<keyword evidence="6 16" id="KW-0732">Signal</keyword>
<keyword evidence="9" id="KW-0573">Peptidoglycan synthesis</keyword>
<feature type="binding site" evidence="13">
    <location>
        <position position="240"/>
    </location>
    <ligand>
        <name>substrate</name>
    </ligand>
</feature>
<keyword evidence="5" id="KW-0645">Protease</keyword>
<feature type="transmembrane region" description="Helical" evidence="15">
    <location>
        <begin position="394"/>
        <end position="412"/>
    </location>
</feature>
<dbReference type="PATRIC" id="fig|1262449.3.peg.662"/>
<evidence type="ECO:0000256" key="1">
    <source>
        <dbReference type="ARBA" id="ARBA00004752"/>
    </source>
</evidence>
<evidence type="ECO:0000256" key="14">
    <source>
        <dbReference type="RuleBase" id="RU004016"/>
    </source>
</evidence>
<evidence type="ECO:0000313" key="19">
    <source>
        <dbReference type="EMBL" id="KRU11604.1"/>
    </source>
</evidence>
<dbReference type="PANTHER" id="PTHR21581:SF33">
    <property type="entry name" value="D-ALANYL-D-ALANINE CARBOXYPEPTIDASE DACB"/>
    <property type="match status" value="1"/>
</dbReference>
<sequence length="430" mass="48320">MKKIITIAVTLLLLIANTTYTVNADTPAPPNINGDGVVLMDATTGEILYGKNIDEAFPPASTTKIMTALLALENCKLDDVVTVSNDFTSKDLELLDGNRINIANGEKITVKDLLYALLLRSANDAAVALADHISGSVPEFANLMNKRAKELGCTSASFQNPNGLYNPNHKVSARDLAIILRELASHPEFGEIASTISYTMAPTNKTDPNLTKRDRTLNNENKLLYKNFPSYYYEGTEGGKTGYTIQSLHSYVACATRDNHRLIVTILHSKDKTFFQDTRALFDYGFQNFQLKKMYSKGDVVTYFKERDGNRISLLASEDFYYVNDTTSSKVPTFKFDETSLENKYFHKGDVVSNLNMKLNSEKIGTLKLVSSSDYNPKTASINSISKNIKNNKIIYIIGLLIVLFLLNLYRIKRKSVLRRKRYIKYKRLK</sequence>
<keyword evidence="7 18" id="KW-0378">Hydrolase</keyword>
<dbReference type="EMBL" id="CP009268">
    <property type="protein sequence ID" value="AJA52386.1"/>
    <property type="molecule type" value="Genomic_DNA"/>
</dbReference>
<dbReference type="SUPFAM" id="SSF56601">
    <property type="entry name" value="beta-lactamase/transpeptidase-like"/>
    <property type="match status" value="1"/>
</dbReference>
<dbReference type="EC" id="3.4.16.4" evidence="3"/>
<keyword evidence="10" id="KW-0961">Cell wall biogenesis/degradation</keyword>
<dbReference type="GeneID" id="93074472"/>
<evidence type="ECO:0000256" key="3">
    <source>
        <dbReference type="ARBA" id="ARBA00012448"/>
    </source>
</evidence>
<feature type="signal peptide" evidence="16">
    <location>
        <begin position="1"/>
        <end position="24"/>
    </location>
</feature>
<dbReference type="Proteomes" id="UP000028042">
    <property type="component" value="Unassembled WGS sequence"/>
</dbReference>
<dbReference type="SMART" id="SM00936">
    <property type="entry name" value="PBP5_C"/>
    <property type="match status" value="1"/>
</dbReference>
<dbReference type="PANTHER" id="PTHR21581">
    <property type="entry name" value="D-ALANYL-D-ALANINE CARBOXYPEPTIDASE"/>
    <property type="match status" value="1"/>
</dbReference>
<name>A0A0H3J8T9_CLOPA</name>
<keyword evidence="15" id="KW-0472">Membrane</keyword>
<dbReference type="GO" id="GO:0008360">
    <property type="term" value="P:regulation of cell shape"/>
    <property type="evidence" value="ECO:0007669"/>
    <property type="project" value="UniProtKB-KW"/>
</dbReference>
<feature type="domain" description="Peptidase S11 D-Ala-D-Ala carboxypeptidase A C-terminal" evidence="17">
    <location>
        <begin position="289"/>
        <end position="377"/>
    </location>
</feature>
<evidence type="ECO:0000256" key="8">
    <source>
        <dbReference type="ARBA" id="ARBA00022960"/>
    </source>
</evidence>
<evidence type="ECO:0000256" key="2">
    <source>
        <dbReference type="ARBA" id="ARBA00007164"/>
    </source>
</evidence>
<evidence type="ECO:0000256" key="12">
    <source>
        <dbReference type="PIRSR" id="PIRSR618044-1"/>
    </source>
</evidence>
<keyword evidence="15" id="KW-1133">Transmembrane helix</keyword>
<comment type="catalytic activity">
    <reaction evidence="11">
        <text>Preferential cleavage: (Ac)2-L-Lys-D-Ala-|-D-Ala. Also transpeptidation of peptidyl-alanyl moieties that are N-acyl substituents of D-alanine.</text>
        <dbReference type="EC" id="3.4.16.4"/>
    </reaction>
</comment>
<feature type="active site" description="Acyl-ester intermediate" evidence="12">
    <location>
        <position position="61"/>
    </location>
</feature>
<dbReference type="InterPro" id="IPR001967">
    <property type="entry name" value="Peptidase_S11_N"/>
</dbReference>
<dbReference type="InterPro" id="IPR012907">
    <property type="entry name" value="Peptidase_S11_C"/>
</dbReference>
<comment type="pathway">
    <text evidence="1">Cell wall biogenesis; peptidoglycan biosynthesis.</text>
</comment>
<evidence type="ECO:0000313" key="21">
    <source>
        <dbReference type="Proteomes" id="UP000030905"/>
    </source>
</evidence>
<dbReference type="KEGG" id="cpae:CPAST_c23280"/>
<dbReference type="UniPathway" id="UPA00219"/>
<feature type="active site" evidence="12">
    <location>
        <position position="121"/>
    </location>
</feature>
<dbReference type="Pfam" id="PF07943">
    <property type="entry name" value="PBP5_C"/>
    <property type="match status" value="1"/>
</dbReference>
<protein>
    <recommendedName>
        <fullName evidence="3">serine-type D-Ala-D-Ala carboxypeptidase</fullName>
        <ecNumber evidence="3">3.4.16.4</ecNumber>
    </recommendedName>
</protein>
<evidence type="ECO:0000256" key="11">
    <source>
        <dbReference type="ARBA" id="ARBA00034000"/>
    </source>
</evidence>
<dbReference type="KEGG" id="cpat:CLPA_c23280"/>